<proteinExistence type="inferred from homology"/>
<dbReference type="Pfam" id="PF02678">
    <property type="entry name" value="Pirin"/>
    <property type="match status" value="1"/>
</dbReference>
<dbReference type="PANTHER" id="PTHR13903">
    <property type="entry name" value="PIRIN-RELATED"/>
    <property type="match status" value="1"/>
</dbReference>
<gene>
    <name evidence="6" type="ORF">HNQ58_002220</name>
</gene>
<keyword evidence="7" id="KW-1185">Reference proteome</keyword>
<evidence type="ECO:0000313" key="7">
    <source>
        <dbReference type="Proteomes" id="UP000519004"/>
    </source>
</evidence>
<dbReference type="PIRSF" id="PIRSF006232">
    <property type="entry name" value="Pirin"/>
    <property type="match status" value="1"/>
</dbReference>
<dbReference type="CDD" id="cd02909">
    <property type="entry name" value="cupin_pirin_N"/>
    <property type="match status" value="1"/>
</dbReference>
<evidence type="ECO:0000256" key="2">
    <source>
        <dbReference type="PIRSR" id="PIRSR006232-1"/>
    </source>
</evidence>
<feature type="binding site" evidence="2">
    <location>
        <position position="107"/>
    </location>
    <ligand>
        <name>Fe cation</name>
        <dbReference type="ChEBI" id="CHEBI:24875"/>
    </ligand>
</feature>
<sequence>MSTAASIRAVRRIQRGLPTSDGAGVKLTRVIGTPQLPDLDPFLMLDEFGTDRAEDYIAGFPDHPHRGFETVTYMLDGRMRHRDNHGNEGLLTPGAVQWMTAGRGIVHSEMPEQEEGRMRGFQLWVNLPAKDKMTAPRYQEFGPDRIPEVRPAEGVRVKVIAGAVDGVVGPVAQPATDPTYLDVHLGAGARFEHTLPVGHSAFVYVYEGGARVGEGGSAATVNAHELAVLGEGERVRVEGRAADTRLILVAGRPLREPVARYGPFVMNTREEIMQAFADYQAGRF</sequence>
<reference evidence="6 7" key="1">
    <citation type="submission" date="2020-08" db="EMBL/GenBank/DDBJ databases">
        <title>Genomic Encyclopedia of Type Strains, Phase IV (KMG-IV): sequencing the most valuable type-strain genomes for metagenomic binning, comparative biology and taxonomic classification.</title>
        <authorList>
            <person name="Goeker M."/>
        </authorList>
    </citation>
    <scope>NUCLEOTIDE SEQUENCE [LARGE SCALE GENOMIC DNA]</scope>
    <source>
        <strain evidence="6 7">DSM 25897</strain>
    </source>
</reference>
<dbReference type="AlphaFoldDB" id="A0A7W8DFA0"/>
<dbReference type="Pfam" id="PF05726">
    <property type="entry name" value="Pirin_C"/>
    <property type="match status" value="1"/>
</dbReference>
<comment type="similarity">
    <text evidence="1 3">Belongs to the pirin family.</text>
</comment>
<dbReference type="Gene3D" id="2.60.120.10">
    <property type="entry name" value="Jelly Rolls"/>
    <property type="match status" value="2"/>
</dbReference>
<dbReference type="Proteomes" id="UP000519004">
    <property type="component" value="Unassembled WGS sequence"/>
</dbReference>
<comment type="caution">
    <text evidence="6">The sequence shown here is derived from an EMBL/GenBank/DDBJ whole genome shotgun (WGS) entry which is preliminary data.</text>
</comment>
<feature type="domain" description="Pirin N-terminal" evidence="4">
    <location>
        <begin position="25"/>
        <end position="125"/>
    </location>
</feature>
<dbReference type="InterPro" id="IPR003829">
    <property type="entry name" value="Pirin_N_dom"/>
</dbReference>
<dbReference type="InterPro" id="IPR014710">
    <property type="entry name" value="RmlC-like_jellyroll"/>
</dbReference>
<dbReference type="SUPFAM" id="SSF51182">
    <property type="entry name" value="RmlC-like cupins"/>
    <property type="match status" value="1"/>
</dbReference>
<comment type="cofactor">
    <cofactor evidence="2">
        <name>Fe cation</name>
        <dbReference type="ChEBI" id="CHEBI:24875"/>
    </cofactor>
    <text evidence="2">Binds 1 Fe cation per subunit.</text>
</comment>
<dbReference type="CDD" id="cd02247">
    <property type="entry name" value="cupin_pirin_C"/>
    <property type="match status" value="1"/>
</dbReference>
<feature type="binding site" evidence="2">
    <location>
        <position position="63"/>
    </location>
    <ligand>
        <name>Fe cation</name>
        <dbReference type="ChEBI" id="CHEBI:24875"/>
    </ligand>
</feature>
<evidence type="ECO:0008006" key="8">
    <source>
        <dbReference type="Google" id="ProtNLM"/>
    </source>
</evidence>
<feature type="domain" description="Pirin C-terminal" evidence="5">
    <location>
        <begin position="180"/>
        <end position="284"/>
    </location>
</feature>
<accession>A0A7W8DFA0</accession>
<evidence type="ECO:0000259" key="5">
    <source>
        <dbReference type="Pfam" id="PF05726"/>
    </source>
</evidence>
<dbReference type="GO" id="GO:0046872">
    <property type="term" value="F:metal ion binding"/>
    <property type="evidence" value="ECO:0007669"/>
    <property type="project" value="UniProtKB-KW"/>
</dbReference>
<dbReference type="PANTHER" id="PTHR13903:SF8">
    <property type="entry name" value="PIRIN"/>
    <property type="match status" value="1"/>
</dbReference>
<protein>
    <recommendedName>
        <fullName evidence="8">Pirin family protein</fullName>
    </recommendedName>
</protein>
<evidence type="ECO:0000313" key="6">
    <source>
        <dbReference type="EMBL" id="MBB5016307.1"/>
    </source>
</evidence>
<organism evidence="6 7">
    <name type="scientific">Rehaibacterium terrae</name>
    <dbReference type="NCBI Taxonomy" id="1341696"/>
    <lineage>
        <taxon>Bacteria</taxon>
        <taxon>Pseudomonadati</taxon>
        <taxon>Pseudomonadota</taxon>
        <taxon>Gammaproteobacteria</taxon>
        <taxon>Lysobacterales</taxon>
        <taxon>Lysobacteraceae</taxon>
        <taxon>Rehaibacterium</taxon>
    </lineage>
</organism>
<dbReference type="EMBL" id="JACHHX010000017">
    <property type="protein sequence ID" value="MBB5016307.1"/>
    <property type="molecule type" value="Genomic_DNA"/>
</dbReference>
<evidence type="ECO:0000256" key="3">
    <source>
        <dbReference type="RuleBase" id="RU003457"/>
    </source>
</evidence>
<evidence type="ECO:0000259" key="4">
    <source>
        <dbReference type="Pfam" id="PF02678"/>
    </source>
</evidence>
<keyword evidence="2" id="KW-0479">Metal-binding</keyword>
<feature type="binding site" evidence="2">
    <location>
        <position position="109"/>
    </location>
    <ligand>
        <name>Fe cation</name>
        <dbReference type="ChEBI" id="CHEBI:24875"/>
    </ligand>
</feature>
<dbReference type="RefSeq" id="WP_183948975.1">
    <property type="nucleotide sequence ID" value="NZ_JACHHX010000017.1"/>
</dbReference>
<dbReference type="InterPro" id="IPR008778">
    <property type="entry name" value="Pirin_C_dom"/>
</dbReference>
<evidence type="ECO:0000256" key="1">
    <source>
        <dbReference type="ARBA" id="ARBA00008416"/>
    </source>
</evidence>
<name>A0A7W8DFA0_9GAMM</name>
<keyword evidence="2" id="KW-0408">Iron</keyword>
<dbReference type="InterPro" id="IPR012093">
    <property type="entry name" value="Pirin"/>
</dbReference>
<feature type="binding site" evidence="2">
    <location>
        <position position="65"/>
    </location>
    <ligand>
        <name>Fe cation</name>
        <dbReference type="ChEBI" id="CHEBI:24875"/>
    </ligand>
</feature>
<dbReference type="InterPro" id="IPR011051">
    <property type="entry name" value="RmlC_Cupin_sf"/>
</dbReference>